<evidence type="ECO:0000313" key="1">
    <source>
        <dbReference type="EMBL" id="MEC5387662.1"/>
    </source>
</evidence>
<dbReference type="Gene3D" id="1.25.40.10">
    <property type="entry name" value="Tetratricopeptide repeat domain"/>
    <property type="match status" value="1"/>
</dbReference>
<proteinExistence type="predicted"/>
<dbReference type="Gene3D" id="3.40.50.2000">
    <property type="entry name" value="Glycogen Phosphorylase B"/>
    <property type="match status" value="1"/>
</dbReference>
<dbReference type="SUPFAM" id="SSF48452">
    <property type="entry name" value="TPR-like"/>
    <property type="match status" value="1"/>
</dbReference>
<name>A0ABU6K706_9RHOO</name>
<dbReference type="SUPFAM" id="SSF53756">
    <property type="entry name" value="UDP-Glycosyltransferase/glycogen phosphorylase"/>
    <property type="match status" value="1"/>
</dbReference>
<sequence length="521" mass="59522">MFGFSRKPPCRIPDSLIAALDALSYPDLSVELQRWCTQVNAIVDEEKLLEAAKRRGWNEKACEKIKIIISYYLNDYSRAFELSRRFIEPDEGFDADIFTLCIGILYRNNQFEDAASLMAAVSEERDELSARDDYWVLRAVVSWSVCNVTAAHAAIDRALEILPKNRIVLENAVSIYWELGAQGKFKAAFDRLSELGFDTGYAYALVLLAMGRYSEGFERMEARYQMDETNRYLNKALTSTKHWNGVESVGKGLLLSAEQGLGDSVQMARYIPDLFSVTGGRLAVEVQVEALSFLQYNFPEIQFFPREYGKLPDVKFDHWIGMMSLPLIFKTEIDTIPRRFSYLKAPSDCLEYWRARVEGLAPDARRRRIGIAWSGQSIHRADRRRSISFSLIANWIRECDADFFALQKIVPDIRPVNLIDVSAEMMTLGDTAALIQEMDLVVTVDTSIVHIAGALGKPTLLLLPFRYEWRWGMEGEENPWYESVRVFRQQRAGEWANVLAVVFNNEILRTIGERSRSGITV</sequence>
<organism evidence="1 2">
    <name type="scientific">Uliginosibacterium silvisoli</name>
    <dbReference type="NCBI Taxonomy" id="3114758"/>
    <lineage>
        <taxon>Bacteria</taxon>
        <taxon>Pseudomonadati</taxon>
        <taxon>Pseudomonadota</taxon>
        <taxon>Betaproteobacteria</taxon>
        <taxon>Rhodocyclales</taxon>
        <taxon>Zoogloeaceae</taxon>
        <taxon>Uliginosibacterium</taxon>
    </lineage>
</organism>
<dbReference type="InterPro" id="IPR002201">
    <property type="entry name" value="Glyco_trans_9"/>
</dbReference>
<keyword evidence="2" id="KW-1185">Reference proteome</keyword>
<dbReference type="Proteomes" id="UP001331561">
    <property type="component" value="Unassembled WGS sequence"/>
</dbReference>
<dbReference type="InterPro" id="IPR011990">
    <property type="entry name" value="TPR-like_helical_dom_sf"/>
</dbReference>
<accession>A0ABU6K706</accession>
<dbReference type="Pfam" id="PF01075">
    <property type="entry name" value="Glyco_transf_9"/>
    <property type="match status" value="1"/>
</dbReference>
<comment type="caution">
    <text evidence="1">The sequence shown here is derived from an EMBL/GenBank/DDBJ whole genome shotgun (WGS) entry which is preliminary data.</text>
</comment>
<gene>
    <name evidence="1" type="ORF">VVD49_18155</name>
</gene>
<dbReference type="EMBL" id="JAYXHS010000004">
    <property type="protein sequence ID" value="MEC5387662.1"/>
    <property type="molecule type" value="Genomic_DNA"/>
</dbReference>
<evidence type="ECO:0000313" key="2">
    <source>
        <dbReference type="Proteomes" id="UP001331561"/>
    </source>
</evidence>
<protein>
    <submittedName>
        <fullName evidence="1">Tetratricopeptide repeat-containing glycosyltransferase family protein</fullName>
    </submittedName>
</protein>
<dbReference type="RefSeq" id="WP_327600636.1">
    <property type="nucleotide sequence ID" value="NZ_JAYXHS010000004.1"/>
</dbReference>
<reference evidence="1 2" key="1">
    <citation type="submission" date="2024-01" db="EMBL/GenBank/DDBJ databases">
        <title>Uliginosibacterium soil sp. nov.</title>
        <authorList>
            <person name="Lv Y."/>
        </authorList>
    </citation>
    <scope>NUCLEOTIDE SEQUENCE [LARGE SCALE GENOMIC DNA]</scope>
    <source>
        <strain evidence="1 2">H3</strain>
    </source>
</reference>